<gene>
    <name evidence="4" type="ORF">PAB1411</name>
</gene>
<evidence type="ECO:0000259" key="3">
    <source>
        <dbReference type="Pfam" id="PF26629"/>
    </source>
</evidence>
<dbReference type="InterPro" id="IPR050256">
    <property type="entry name" value="Glycosyltransferase_2"/>
</dbReference>
<name>Q9UYP9_PYRAB</name>
<dbReference type="GO" id="GO:0016757">
    <property type="term" value="F:glycosyltransferase activity"/>
    <property type="evidence" value="ECO:0007669"/>
    <property type="project" value="UniProtKB-KW"/>
</dbReference>
<dbReference type="Gene3D" id="3.90.550.10">
    <property type="entry name" value="Spore Coat Polysaccharide Biosynthesis Protein SpsA, Chain A"/>
    <property type="match status" value="1"/>
</dbReference>
<dbReference type="HOGENOM" id="CLU_033536_4_0_2"/>
<dbReference type="InterPro" id="IPR058718">
    <property type="entry name" value="Agl6_TM_C"/>
</dbReference>
<keyword evidence="1" id="KW-0812">Transmembrane</keyword>
<keyword evidence="1" id="KW-1133">Transmembrane helix</keyword>
<dbReference type="Pfam" id="PF00535">
    <property type="entry name" value="Glycos_transf_2"/>
    <property type="match status" value="1"/>
</dbReference>
<feature type="domain" description="Glycosyltransferase 2-like" evidence="2">
    <location>
        <begin position="11"/>
        <end position="173"/>
    </location>
</feature>
<evidence type="ECO:0000313" key="5">
    <source>
        <dbReference type="Proteomes" id="UP000000810"/>
    </source>
</evidence>
<dbReference type="eggNOG" id="arCOG00894">
    <property type="taxonomic scope" value="Archaea"/>
</dbReference>
<dbReference type="FunFam" id="3.90.550.10:FF:000129">
    <property type="entry name" value="Glycosyltransferase family 2 protein"/>
    <property type="match status" value="1"/>
</dbReference>
<evidence type="ECO:0000313" key="4">
    <source>
        <dbReference type="EMBL" id="CAB50363.1"/>
    </source>
</evidence>
<feature type="domain" description="Low-salt glycan biosynthesis hexosyltransferase Agl6 C-terminal transmembrane region" evidence="3">
    <location>
        <begin position="284"/>
        <end position="371"/>
    </location>
</feature>
<keyword evidence="1" id="KW-0472">Membrane</keyword>
<dbReference type="AlphaFoldDB" id="Q9UYP9"/>
<dbReference type="EMBL" id="AJ248287">
    <property type="protein sequence ID" value="CAB50363.1"/>
    <property type="molecule type" value="Genomic_DNA"/>
</dbReference>
<keyword evidence="4" id="KW-0808">Transferase</keyword>
<feature type="transmembrane region" description="Helical" evidence="1">
    <location>
        <begin position="308"/>
        <end position="328"/>
    </location>
</feature>
<dbReference type="KEGG" id="pab:PAB1411"/>
<sequence length="378" mass="42666">MRGFCMGVEVSVILPTMNEEKAVEKVIPQIKETLAQMGVTYEIIVVDKSNDKTPEIARNLGAKVIRQKGKGYGDAYLEGFKVAKGKYIVMMDPDGSYDPKEIPKLLEILRKEAADFVIGSRLKGKIEPGAMPWLHRYIGNPLLTKILNFLFKIKVSDAHSGFRAIKRDALQKLTLKCRGMEFASEMIIEAAKAGLKIAEVPITYHPRIGESKLHSFKDGWRHLRLMLLYSPLYLFLIPGLFLILIGSVFLIYGSNTEPLRAHLMILGSLLIIVGFQIINFGISGKVYAVKEGFDKPNKISRFFMRYSILEEGLILGTVLFILGFILGLRIFLKWRAIGYGELFEVRSAIIVLTLMALSIQLIFFSFFISFLMLKDNSK</sequence>
<dbReference type="CDD" id="cd04179">
    <property type="entry name" value="DPM_DPG-synthase_like"/>
    <property type="match status" value="1"/>
</dbReference>
<dbReference type="PATRIC" id="fig|272844.11.peg.1550"/>
<dbReference type="Proteomes" id="UP000000810">
    <property type="component" value="Chromosome"/>
</dbReference>
<proteinExistence type="predicted"/>
<dbReference type="PANTHER" id="PTHR48090:SF7">
    <property type="entry name" value="RFBJ PROTEIN"/>
    <property type="match status" value="1"/>
</dbReference>
<feature type="transmembrane region" description="Helical" evidence="1">
    <location>
        <begin position="264"/>
        <end position="287"/>
    </location>
</feature>
<dbReference type="InterPro" id="IPR001173">
    <property type="entry name" value="Glyco_trans_2-like"/>
</dbReference>
<keyword evidence="5" id="KW-1185">Reference proteome</keyword>
<dbReference type="PIR" id="F75058">
    <property type="entry name" value="F75058"/>
</dbReference>
<evidence type="ECO:0000259" key="2">
    <source>
        <dbReference type="Pfam" id="PF00535"/>
    </source>
</evidence>
<dbReference type="SUPFAM" id="SSF53448">
    <property type="entry name" value="Nucleotide-diphospho-sugar transferases"/>
    <property type="match status" value="1"/>
</dbReference>
<evidence type="ECO:0000256" key="1">
    <source>
        <dbReference type="SAM" id="Phobius"/>
    </source>
</evidence>
<reference evidence="4 5" key="1">
    <citation type="journal article" date="2003" name="Mol. Microbiol.">
        <title>An integrated analysis of the genome of the hyperthermophilic archaeon Pyrococcus abyssi.</title>
        <authorList>
            <person name="Cohen G."/>
            <person name="Barbe V."/>
            <person name="Flament D."/>
            <person name="Galperin M."/>
            <person name="Heilig R."/>
            <person name="Ripp R."/>
            <person name="Lecompte O."/>
            <person name="Prieur D."/>
            <person name="Poch O."/>
            <person name="Quellerou J."/>
            <person name="Thierry J.C."/>
            <person name="Van der Oost J."/>
            <person name="Weissenbach J."/>
            <person name="Zivanovic Y."/>
            <person name="Forterre P."/>
        </authorList>
    </citation>
    <scope>NUCLEOTIDE SEQUENCE [LARGE SCALE GENOMIC DNA]</scope>
    <source>
        <strain evidence="5">GE5 / Orsay</strain>
    </source>
</reference>
<protein>
    <submittedName>
        <fullName evidence="4">Dolichol phosphate mannosyltransferase or dolichol phosphate beta glucosyltrandferase</fullName>
    </submittedName>
</protein>
<dbReference type="PhylomeDB" id="Q9UYP9"/>
<dbReference type="PANTHER" id="PTHR48090">
    <property type="entry name" value="UNDECAPRENYL-PHOSPHATE 4-DEOXY-4-FORMAMIDO-L-ARABINOSE TRANSFERASE-RELATED"/>
    <property type="match status" value="1"/>
</dbReference>
<feature type="transmembrane region" description="Helical" evidence="1">
    <location>
        <begin position="348"/>
        <end position="373"/>
    </location>
</feature>
<dbReference type="STRING" id="272844.PAB1411"/>
<accession>Q9UYP9</accession>
<dbReference type="Pfam" id="PF26629">
    <property type="entry name" value="GT2_TM_C"/>
    <property type="match status" value="1"/>
</dbReference>
<keyword evidence="4" id="KW-0328">Glycosyltransferase</keyword>
<organism evidence="4 5">
    <name type="scientific">Pyrococcus abyssi (strain GE5 / Orsay)</name>
    <dbReference type="NCBI Taxonomy" id="272844"/>
    <lineage>
        <taxon>Archaea</taxon>
        <taxon>Methanobacteriati</taxon>
        <taxon>Methanobacteriota</taxon>
        <taxon>Thermococci</taxon>
        <taxon>Thermococcales</taxon>
        <taxon>Thermococcaceae</taxon>
        <taxon>Pyrococcus</taxon>
    </lineage>
</organism>
<dbReference type="CAZy" id="GT2">
    <property type="family name" value="Glycosyltransferase Family 2"/>
</dbReference>
<dbReference type="InterPro" id="IPR029044">
    <property type="entry name" value="Nucleotide-diphossugar_trans"/>
</dbReference>
<feature type="transmembrane region" description="Helical" evidence="1">
    <location>
        <begin position="232"/>
        <end position="252"/>
    </location>
</feature>